<reference evidence="1 2" key="1">
    <citation type="journal article" date="2016" name="Nat. Commun.">
        <title>Thousands of microbial genomes shed light on interconnected biogeochemical processes in an aquifer system.</title>
        <authorList>
            <person name="Anantharaman K."/>
            <person name="Brown C.T."/>
            <person name="Hug L.A."/>
            <person name="Sharon I."/>
            <person name="Castelle C.J."/>
            <person name="Probst A.J."/>
            <person name="Thomas B.C."/>
            <person name="Singh A."/>
            <person name="Wilkins M.J."/>
            <person name="Karaoz U."/>
            <person name="Brodie E.L."/>
            <person name="Williams K.H."/>
            <person name="Hubbard S.S."/>
            <person name="Banfield J.F."/>
        </authorList>
    </citation>
    <scope>NUCLEOTIDE SEQUENCE [LARGE SCALE GENOMIC DNA]</scope>
</reference>
<dbReference type="AlphaFoldDB" id="A0A1F5Z6X1"/>
<dbReference type="InterPro" id="IPR036097">
    <property type="entry name" value="HisK_dim/P_sf"/>
</dbReference>
<organism evidence="1 2">
    <name type="scientific">Candidatus Gottesmanbacteria bacterium RIFCSPHIGHO2_01_FULL_40_15</name>
    <dbReference type="NCBI Taxonomy" id="1798376"/>
    <lineage>
        <taxon>Bacteria</taxon>
        <taxon>Candidatus Gottesmaniibacteriota</taxon>
    </lineage>
</organism>
<protein>
    <submittedName>
        <fullName evidence="1">Uncharacterized protein</fullName>
    </submittedName>
</protein>
<proteinExistence type="predicted"/>
<dbReference type="GO" id="GO:0000155">
    <property type="term" value="F:phosphorelay sensor kinase activity"/>
    <property type="evidence" value="ECO:0007669"/>
    <property type="project" value="InterPro"/>
</dbReference>
<name>A0A1F5Z6X1_9BACT</name>
<dbReference type="Gene3D" id="1.10.287.130">
    <property type="match status" value="1"/>
</dbReference>
<dbReference type="SUPFAM" id="SSF47384">
    <property type="entry name" value="Homodimeric domain of signal transducing histidine kinase"/>
    <property type="match status" value="1"/>
</dbReference>
<sequence length="69" mass="8242">MKYKKNIIKNTVHEFSHSLKNSLTVIKVNLKLFERQSGSRHNFLEKINSRLDRILEDLQKMTETVDRNL</sequence>
<gene>
    <name evidence="1" type="ORF">A2777_02180</name>
</gene>
<dbReference type="Proteomes" id="UP000177354">
    <property type="component" value="Unassembled WGS sequence"/>
</dbReference>
<evidence type="ECO:0000313" key="2">
    <source>
        <dbReference type="Proteomes" id="UP000177354"/>
    </source>
</evidence>
<dbReference type="EMBL" id="MFJF01000005">
    <property type="protein sequence ID" value="OGG08171.1"/>
    <property type="molecule type" value="Genomic_DNA"/>
</dbReference>
<accession>A0A1F5Z6X1</accession>
<evidence type="ECO:0000313" key="1">
    <source>
        <dbReference type="EMBL" id="OGG08171.1"/>
    </source>
</evidence>
<comment type="caution">
    <text evidence="1">The sequence shown here is derived from an EMBL/GenBank/DDBJ whole genome shotgun (WGS) entry which is preliminary data.</text>
</comment>